<dbReference type="GO" id="GO:0031122">
    <property type="term" value="P:cytoplasmic microtubule organization"/>
    <property type="evidence" value="ECO:0007669"/>
    <property type="project" value="TreeGrafter"/>
</dbReference>
<keyword evidence="5 6" id="KW-0206">Cytoskeleton</keyword>
<dbReference type="EMBL" id="UZAN01055154">
    <property type="protein sequence ID" value="VDP90746.1"/>
    <property type="molecule type" value="Genomic_DNA"/>
</dbReference>
<evidence type="ECO:0000256" key="5">
    <source>
        <dbReference type="ARBA" id="ARBA00023212"/>
    </source>
</evidence>
<evidence type="ECO:0000256" key="4">
    <source>
        <dbReference type="ARBA" id="ARBA00022701"/>
    </source>
</evidence>
<reference evidence="10" key="1">
    <citation type="submission" date="2016-06" db="UniProtKB">
        <authorList>
            <consortium name="WormBaseParasite"/>
        </authorList>
    </citation>
    <scope>IDENTIFICATION</scope>
</reference>
<dbReference type="InterPro" id="IPR040457">
    <property type="entry name" value="GCP_C"/>
</dbReference>
<evidence type="ECO:0000313" key="8">
    <source>
        <dbReference type="EMBL" id="VDP90746.1"/>
    </source>
</evidence>
<dbReference type="GO" id="GO:0000278">
    <property type="term" value="P:mitotic cell cycle"/>
    <property type="evidence" value="ECO:0007669"/>
    <property type="project" value="TreeGrafter"/>
</dbReference>
<dbReference type="Pfam" id="PF04130">
    <property type="entry name" value="GCP_C_terminal"/>
    <property type="match status" value="1"/>
</dbReference>
<dbReference type="Gene3D" id="1.20.120.1900">
    <property type="entry name" value="Gamma-tubulin complex, C-terminal domain"/>
    <property type="match status" value="1"/>
</dbReference>
<proteinExistence type="inferred from homology"/>
<dbReference type="OrthoDB" id="78652at2759"/>
<dbReference type="InterPro" id="IPR042241">
    <property type="entry name" value="GCP_C_sf"/>
</dbReference>
<protein>
    <recommendedName>
        <fullName evidence="6">Gamma-tubulin complex component</fullName>
    </recommendedName>
</protein>
<evidence type="ECO:0000259" key="7">
    <source>
        <dbReference type="Pfam" id="PF04130"/>
    </source>
</evidence>
<accession>A0A183B2P1</accession>
<comment type="subcellular location">
    <subcellularLocation>
        <location evidence="1 6">Cytoplasm</location>
        <location evidence="1 6">Cytoskeleton</location>
        <location evidence="1 6">Microtubule organizing center</location>
    </subcellularLocation>
</comment>
<dbReference type="GO" id="GO:0051321">
    <property type="term" value="P:meiotic cell cycle"/>
    <property type="evidence" value="ECO:0007669"/>
    <property type="project" value="TreeGrafter"/>
</dbReference>
<dbReference type="GO" id="GO:0007020">
    <property type="term" value="P:microtubule nucleation"/>
    <property type="evidence" value="ECO:0007669"/>
    <property type="project" value="InterPro"/>
</dbReference>
<evidence type="ECO:0000256" key="6">
    <source>
        <dbReference type="RuleBase" id="RU363050"/>
    </source>
</evidence>
<dbReference type="GO" id="GO:0000922">
    <property type="term" value="C:spindle pole"/>
    <property type="evidence" value="ECO:0007669"/>
    <property type="project" value="InterPro"/>
</dbReference>
<organism evidence="10">
    <name type="scientific">Echinostoma caproni</name>
    <dbReference type="NCBI Taxonomy" id="27848"/>
    <lineage>
        <taxon>Eukaryota</taxon>
        <taxon>Metazoa</taxon>
        <taxon>Spiralia</taxon>
        <taxon>Lophotrochozoa</taxon>
        <taxon>Platyhelminthes</taxon>
        <taxon>Trematoda</taxon>
        <taxon>Digenea</taxon>
        <taxon>Plagiorchiida</taxon>
        <taxon>Echinostomata</taxon>
        <taxon>Echinostomatoidea</taxon>
        <taxon>Echinostomatidae</taxon>
        <taxon>Echinostoma</taxon>
    </lineage>
</organism>
<reference evidence="8 9" key="2">
    <citation type="submission" date="2018-11" db="EMBL/GenBank/DDBJ databases">
        <authorList>
            <consortium name="Pathogen Informatics"/>
        </authorList>
    </citation>
    <scope>NUCLEOTIDE SEQUENCE [LARGE SCALE GENOMIC DNA]</scope>
    <source>
        <strain evidence="8 9">Egypt</strain>
    </source>
</reference>
<keyword evidence="3 6" id="KW-0963">Cytoplasm</keyword>
<evidence type="ECO:0000313" key="10">
    <source>
        <dbReference type="WBParaSite" id="ECPE_0001351501-mRNA-1"/>
    </source>
</evidence>
<dbReference type="GO" id="GO:0043015">
    <property type="term" value="F:gamma-tubulin binding"/>
    <property type="evidence" value="ECO:0007669"/>
    <property type="project" value="InterPro"/>
</dbReference>
<gene>
    <name evidence="8" type="ORF">ECPE_LOCUS13474</name>
</gene>
<evidence type="ECO:0000256" key="1">
    <source>
        <dbReference type="ARBA" id="ARBA00004267"/>
    </source>
</evidence>
<dbReference type="GO" id="GO:0000930">
    <property type="term" value="C:gamma-tubulin complex"/>
    <property type="evidence" value="ECO:0007669"/>
    <property type="project" value="TreeGrafter"/>
</dbReference>
<sequence length="275" mass="31682">MDPTFWDCLHLQFILPPVFDIVFSKHTCLGYDRMFRYLAATRRAQVSLQQFWADQTALWRRTHSREQFTRQNALETMPVCSQSITDRRLLVRNHMAFIVENIQYYLQVDVIDSQFCNLLDRIQSDREADLVQVAHEAYLVSLQAQSLLFQPTARPCIIRLLSVCQQFVHVTSQSPHSVSDLEERLINDFQQLSASLFHYLEISRATGIPAPGVGLDAASSACRFDQVTRLSADLGQLLLRLDFNHFYSRTHGDLDVERSNSVAWTNDVEIALDSR</sequence>
<comment type="similarity">
    <text evidence="2 6">Belongs to the TUBGCP family.</text>
</comment>
<evidence type="ECO:0000313" key="9">
    <source>
        <dbReference type="Proteomes" id="UP000272942"/>
    </source>
</evidence>
<keyword evidence="9" id="KW-1185">Reference proteome</keyword>
<dbReference type="InterPro" id="IPR007259">
    <property type="entry name" value="GCP"/>
</dbReference>
<dbReference type="PANTHER" id="PTHR19302:SF27">
    <property type="entry name" value="GAMMA-TUBULIN COMPLEX COMPONENT 4"/>
    <property type="match status" value="1"/>
</dbReference>
<dbReference type="GO" id="GO:0051011">
    <property type="term" value="F:microtubule minus-end binding"/>
    <property type="evidence" value="ECO:0007669"/>
    <property type="project" value="TreeGrafter"/>
</dbReference>
<dbReference type="WBParaSite" id="ECPE_0001351501-mRNA-1">
    <property type="protein sequence ID" value="ECPE_0001351501-mRNA-1"/>
    <property type="gene ID" value="ECPE_0001351501"/>
</dbReference>
<evidence type="ECO:0000256" key="2">
    <source>
        <dbReference type="ARBA" id="ARBA00010337"/>
    </source>
</evidence>
<evidence type="ECO:0000256" key="3">
    <source>
        <dbReference type="ARBA" id="ARBA00022490"/>
    </source>
</evidence>
<keyword evidence="4 6" id="KW-0493">Microtubule</keyword>
<dbReference type="AlphaFoldDB" id="A0A183B2P1"/>
<dbReference type="Proteomes" id="UP000272942">
    <property type="component" value="Unassembled WGS sequence"/>
</dbReference>
<dbReference type="PANTHER" id="PTHR19302">
    <property type="entry name" value="GAMMA TUBULIN COMPLEX PROTEIN"/>
    <property type="match status" value="1"/>
</dbReference>
<name>A0A183B2P1_9TREM</name>
<dbReference type="GO" id="GO:0051225">
    <property type="term" value="P:spindle assembly"/>
    <property type="evidence" value="ECO:0007669"/>
    <property type="project" value="TreeGrafter"/>
</dbReference>
<dbReference type="GO" id="GO:0005874">
    <property type="term" value="C:microtubule"/>
    <property type="evidence" value="ECO:0007669"/>
    <property type="project" value="UniProtKB-KW"/>
</dbReference>
<feature type="domain" description="Gamma tubulin complex component C-terminal" evidence="7">
    <location>
        <begin position="5"/>
        <end position="247"/>
    </location>
</feature>